<keyword evidence="15 18" id="KW-0472">Membrane</keyword>
<evidence type="ECO:0000313" key="20">
    <source>
        <dbReference type="Proteomes" id="UP000826722"/>
    </source>
</evidence>
<evidence type="ECO:0000256" key="8">
    <source>
        <dbReference type="ARBA" id="ARBA00022532"/>
    </source>
</evidence>
<evidence type="ECO:0000256" key="7">
    <source>
        <dbReference type="ARBA" id="ARBA00022519"/>
    </source>
</evidence>
<dbReference type="NCBIfam" id="TIGR02968">
    <property type="entry name" value="succ_dehyd_anc"/>
    <property type="match status" value="1"/>
</dbReference>
<feature type="transmembrane region" description="Helical" evidence="18">
    <location>
        <begin position="12"/>
        <end position="35"/>
    </location>
</feature>
<evidence type="ECO:0000256" key="15">
    <source>
        <dbReference type="ARBA" id="ARBA00023136"/>
    </source>
</evidence>
<keyword evidence="12" id="KW-0249">Electron transport</keyword>
<evidence type="ECO:0000256" key="9">
    <source>
        <dbReference type="ARBA" id="ARBA00022617"/>
    </source>
</evidence>
<dbReference type="GO" id="GO:0020037">
    <property type="term" value="F:heme binding"/>
    <property type="evidence" value="ECO:0007669"/>
    <property type="project" value="InterPro"/>
</dbReference>
<evidence type="ECO:0000256" key="14">
    <source>
        <dbReference type="ARBA" id="ARBA00023004"/>
    </source>
</evidence>
<evidence type="ECO:0000256" key="6">
    <source>
        <dbReference type="ARBA" id="ARBA00022475"/>
    </source>
</evidence>
<keyword evidence="5" id="KW-0813">Transport</keyword>
<gene>
    <name evidence="19" type="primary">sdhD</name>
    <name evidence="19" type="ORF">ZMTM_12570</name>
</gene>
<evidence type="ECO:0000256" key="11">
    <source>
        <dbReference type="ARBA" id="ARBA00022723"/>
    </source>
</evidence>
<feature type="transmembrane region" description="Helical" evidence="18">
    <location>
        <begin position="51"/>
        <end position="70"/>
    </location>
</feature>
<dbReference type="UniPathway" id="UPA00223"/>
<sequence>MVMRRGHGFGDWMWQRLTAGTMAVYSVVVLIYWLVSPPIGFDGWKVWCSPIPFRTLSLLFFWALMYHAWLGVREIMMDYVHHQVLRLRLEWLVRVVLVIYALWATWIVWSI</sequence>
<dbReference type="RefSeq" id="WP_221765469.1">
    <property type="nucleotide sequence ID" value="NZ_AP024110.1"/>
</dbReference>
<feature type="binding site" description="axial binding residue" evidence="17">
    <location>
        <position position="67"/>
    </location>
    <ligand>
        <name>heme</name>
        <dbReference type="ChEBI" id="CHEBI:30413"/>
        <note>ligand shared with second transmembrane subunit</note>
    </ligand>
    <ligandPart>
        <name>Fe</name>
        <dbReference type="ChEBI" id="CHEBI:18248"/>
    </ligandPart>
</feature>
<name>A0A8D5G2T1_9PROT</name>
<evidence type="ECO:0000256" key="5">
    <source>
        <dbReference type="ARBA" id="ARBA00022448"/>
    </source>
</evidence>
<dbReference type="GO" id="GO:0017004">
    <property type="term" value="P:cytochrome complex assembly"/>
    <property type="evidence" value="ECO:0007669"/>
    <property type="project" value="TreeGrafter"/>
</dbReference>
<comment type="subcellular location">
    <subcellularLocation>
        <location evidence="2">Cell inner membrane</location>
        <topology evidence="2">Multi-pass membrane protein</topology>
    </subcellularLocation>
</comment>
<dbReference type="Gene3D" id="1.20.1300.10">
    <property type="entry name" value="Fumarate reductase/succinate dehydrogenase, transmembrane subunit"/>
    <property type="match status" value="1"/>
</dbReference>
<dbReference type="Pfam" id="PF01127">
    <property type="entry name" value="Sdh_cyt"/>
    <property type="match status" value="1"/>
</dbReference>
<evidence type="ECO:0000313" key="19">
    <source>
        <dbReference type="EMBL" id="BCM24998.1"/>
    </source>
</evidence>
<keyword evidence="6" id="KW-1003">Cell membrane</keyword>
<reference evidence="19" key="1">
    <citation type="journal article" date="2021" name="Arch. Microbiol.">
        <title>Methyloradius palustris gen. nov., sp. nov., a methanol-oxidizing bacterium isolated from snow.</title>
        <authorList>
            <person name="Miyadera T."/>
            <person name="Kojima H."/>
            <person name="Fukui M."/>
        </authorList>
    </citation>
    <scope>NUCLEOTIDE SEQUENCE</scope>
    <source>
        <strain evidence="19">Zm11</strain>
    </source>
</reference>
<evidence type="ECO:0000256" key="4">
    <source>
        <dbReference type="ARBA" id="ARBA00019425"/>
    </source>
</evidence>
<comment type="cofactor">
    <cofactor evidence="17">
        <name>heme</name>
        <dbReference type="ChEBI" id="CHEBI:30413"/>
    </cofactor>
    <text evidence="17">The heme is bound between the two transmembrane subunits.</text>
</comment>
<dbReference type="GO" id="GO:0009055">
    <property type="term" value="F:electron transfer activity"/>
    <property type="evidence" value="ECO:0007669"/>
    <property type="project" value="TreeGrafter"/>
</dbReference>
<evidence type="ECO:0000256" key="2">
    <source>
        <dbReference type="ARBA" id="ARBA00004429"/>
    </source>
</evidence>
<evidence type="ECO:0000256" key="3">
    <source>
        <dbReference type="ARBA" id="ARBA00005163"/>
    </source>
</evidence>
<keyword evidence="7" id="KW-0997">Cell inner membrane</keyword>
<keyword evidence="8" id="KW-0816">Tricarboxylic acid cycle</keyword>
<evidence type="ECO:0000256" key="18">
    <source>
        <dbReference type="SAM" id="Phobius"/>
    </source>
</evidence>
<evidence type="ECO:0000256" key="13">
    <source>
        <dbReference type="ARBA" id="ARBA00022989"/>
    </source>
</evidence>
<evidence type="ECO:0000256" key="10">
    <source>
        <dbReference type="ARBA" id="ARBA00022692"/>
    </source>
</evidence>
<evidence type="ECO:0000256" key="17">
    <source>
        <dbReference type="PIRSR" id="PIRSR000169-2"/>
    </source>
</evidence>
<dbReference type="GO" id="GO:0005886">
    <property type="term" value="C:plasma membrane"/>
    <property type="evidence" value="ECO:0007669"/>
    <property type="project" value="UniProtKB-SubCell"/>
</dbReference>
<dbReference type="SUPFAM" id="SSF81343">
    <property type="entry name" value="Fumarate reductase respiratory complex transmembrane subunits"/>
    <property type="match status" value="1"/>
</dbReference>
<dbReference type="InterPro" id="IPR034804">
    <property type="entry name" value="SQR/QFR_C/D"/>
</dbReference>
<dbReference type="PANTHER" id="PTHR38689">
    <property type="entry name" value="SUCCINATE DEHYDROGENASE HYDROPHOBIC MEMBRANE ANCHOR SUBUNIT"/>
    <property type="match status" value="1"/>
</dbReference>
<dbReference type="GO" id="GO:0046872">
    <property type="term" value="F:metal ion binding"/>
    <property type="evidence" value="ECO:0007669"/>
    <property type="project" value="UniProtKB-KW"/>
</dbReference>
<feature type="transmembrane region" description="Helical" evidence="18">
    <location>
        <begin position="91"/>
        <end position="109"/>
    </location>
</feature>
<keyword evidence="20" id="KW-1185">Reference proteome</keyword>
<evidence type="ECO:0000256" key="16">
    <source>
        <dbReference type="PIRSR" id="PIRSR000169-1"/>
    </source>
</evidence>
<comment type="function">
    <text evidence="1">Membrane-anchoring subunit of succinate dehydrogenase (SDH).</text>
</comment>
<keyword evidence="13 18" id="KW-1133">Transmembrane helix</keyword>
<protein>
    <recommendedName>
        <fullName evidence="4">Succinate dehydrogenase hydrophobic membrane anchor subunit</fullName>
    </recommendedName>
</protein>
<keyword evidence="11 17" id="KW-0479">Metal-binding</keyword>
<organism evidence="19 20">
    <name type="scientific">Methyloradius palustris</name>
    <dbReference type="NCBI Taxonomy" id="2778876"/>
    <lineage>
        <taxon>Bacteria</taxon>
        <taxon>Pseudomonadati</taxon>
        <taxon>Pseudomonadota</taxon>
        <taxon>Betaproteobacteria</taxon>
        <taxon>Nitrosomonadales</taxon>
        <taxon>Methylophilaceae</taxon>
        <taxon>Methyloradius</taxon>
    </lineage>
</organism>
<dbReference type="AlphaFoldDB" id="A0A8D5G2T1"/>
<dbReference type="PIRSF" id="PIRSF000169">
    <property type="entry name" value="SDH_D"/>
    <property type="match status" value="1"/>
</dbReference>
<evidence type="ECO:0000256" key="1">
    <source>
        <dbReference type="ARBA" id="ARBA00004050"/>
    </source>
</evidence>
<accession>A0A8D5G2T1</accession>
<feature type="binding site" evidence="16">
    <location>
        <position position="79"/>
    </location>
    <ligand>
        <name>a ubiquinone</name>
        <dbReference type="ChEBI" id="CHEBI:16389"/>
    </ligand>
</feature>
<keyword evidence="14 17" id="KW-0408">Iron</keyword>
<dbReference type="EMBL" id="AP024110">
    <property type="protein sequence ID" value="BCM24998.1"/>
    <property type="molecule type" value="Genomic_DNA"/>
</dbReference>
<proteinExistence type="predicted"/>
<dbReference type="KEGG" id="mpau:ZMTM_12570"/>
<dbReference type="InterPro" id="IPR000701">
    <property type="entry name" value="SuccDH_FuR_B_TM-su"/>
</dbReference>
<dbReference type="InterPro" id="IPR014312">
    <property type="entry name" value="Succ_DH_anchor"/>
</dbReference>
<dbReference type="PANTHER" id="PTHR38689:SF1">
    <property type="entry name" value="SUCCINATE DEHYDROGENASE HYDROPHOBIC MEMBRANE ANCHOR SUBUNIT"/>
    <property type="match status" value="1"/>
</dbReference>
<dbReference type="GO" id="GO:0006099">
    <property type="term" value="P:tricarboxylic acid cycle"/>
    <property type="evidence" value="ECO:0007669"/>
    <property type="project" value="UniProtKB-UniPathway"/>
</dbReference>
<keyword evidence="10 18" id="KW-0812">Transmembrane</keyword>
<comment type="pathway">
    <text evidence="3">Carbohydrate metabolism; tricarboxylic acid cycle.</text>
</comment>
<evidence type="ECO:0000256" key="12">
    <source>
        <dbReference type="ARBA" id="ARBA00022982"/>
    </source>
</evidence>
<dbReference type="Proteomes" id="UP000826722">
    <property type="component" value="Chromosome"/>
</dbReference>
<keyword evidence="9 17" id="KW-0349">Heme</keyword>